<dbReference type="GO" id="GO:0051607">
    <property type="term" value="P:defense response to virus"/>
    <property type="evidence" value="ECO:0007669"/>
    <property type="project" value="UniProtKB-KW"/>
</dbReference>
<evidence type="ECO:0000313" key="4">
    <source>
        <dbReference type="Proteomes" id="UP000076482"/>
    </source>
</evidence>
<dbReference type="Proteomes" id="UP000076482">
    <property type="component" value="Unassembled WGS sequence"/>
</dbReference>
<dbReference type="NCBIfam" id="TIGR02585">
    <property type="entry name" value="cas_Cst2_DevR"/>
    <property type="match status" value="1"/>
</dbReference>
<proteinExistence type="predicted"/>
<evidence type="ECO:0000256" key="1">
    <source>
        <dbReference type="ARBA" id="ARBA00023118"/>
    </source>
</evidence>
<gene>
    <name evidence="3" type="ORF">B4088_0377</name>
</gene>
<reference evidence="3 4" key="1">
    <citation type="submission" date="2015-09" db="EMBL/GenBank/DDBJ databases">
        <title>Bacillus cereus food isolates.</title>
        <authorList>
            <person name="Boekhorst J."/>
        </authorList>
    </citation>
    <scope>NUCLEOTIDE SEQUENCE [LARGE SCALE GENOMIC DNA]</scope>
    <source>
        <strain evidence="3 4">B4088</strain>
    </source>
</reference>
<comment type="caution">
    <text evidence="3">The sequence shown here is derived from an EMBL/GenBank/DDBJ whole genome shotgun (WGS) entry which is preliminary data.</text>
</comment>
<comment type="function">
    <text evidence="2">CRISPR (clustered regularly interspaced short palindromic repeat) is an adaptive immune system that provides protection against mobile genetic elements (viruses, transposable elements and conjugative plasmids). CRISPR clusters contain spacers, sequences complementary to antecedent mobile elements, and target invading nucleic acids. CRISPR clusters are transcribed and processed into CRISPR RNA (crRNA).</text>
</comment>
<dbReference type="PATRIC" id="fig|1396.535.peg.4123"/>
<dbReference type="InterPro" id="IPR013414">
    <property type="entry name" value="Cas7/Cst2/DevR_sub_I-B/Tneap"/>
</dbReference>
<evidence type="ECO:0000256" key="2">
    <source>
        <dbReference type="ARBA" id="ARBA00025626"/>
    </source>
</evidence>
<protein>
    <submittedName>
        <fullName evidence="3">CRISPR-associated negative autoregulator</fullName>
    </submittedName>
</protein>
<dbReference type="RefSeq" id="WP_063259611.1">
    <property type="nucleotide sequence ID" value="NZ_LJKE01000015.1"/>
</dbReference>
<accession>A0A164QMS6</accession>
<dbReference type="EMBL" id="LJKE01000015">
    <property type="protein sequence ID" value="KZD71916.1"/>
    <property type="molecule type" value="Genomic_DNA"/>
</dbReference>
<dbReference type="Pfam" id="PF01905">
    <property type="entry name" value="DevR"/>
    <property type="match status" value="1"/>
</dbReference>
<organism evidence="3 4">
    <name type="scientific">Bacillus cereus</name>
    <dbReference type="NCBI Taxonomy" id="1396"/>
    <lineage>
        <taxon>Bacteria</taxon>
        <taxon>Bacillati</taxon>
        <taxon>Bacillota</taxon>
        <taxon>Bacilli</taxon>
        <taxon>Bacillales</taxon>
        <taxon>Bacillaceae</taxon>
        <taxon>Bacillus</taxon>
        <taxon>Bacillus cereus group</taxon>
    </lineage>
</organism>
<sequence length="297" mass="33890">MKSLTFTIVFEGESLNFGEGFGNVSTLKKLTRQNGDMHTFVSRQAIRYDLVRLGHEWFGWNLQTVSKEKGTVQFRDEITIADSPEVDFFGYFKTKKSEASNTREAVVRISKAISLEPYRSDMDFMTNTGLAQRIGEHPNPVNVEQHQSMYAYTVTMDIDKIGRDKDIVLSNEEIFERIKQLLSLFPVLQRNIRGRQESMLPLFVIGGVYPIANPFFHGRTRLEYTGKGTEIKIDTLEDTINVETPFGNIKDSTNIGYVRGIFANEEEFASVLPEGQVGTVQEVFNRMIQEVKEYLGL</sequence>
<name>A0A164QMS6_BACCE</name>
<evidence type="ECO:0000313" key="3">
    <source>
        <dbReference type="EMBL" id="KZD71916.1"/>
    </source>
</evidence>
<keyword evidence="1" id="KW-0051">Antiviral defense</keyword>
<dbReference type="AlphaFoldDB" id="A0A164QMS6"/>
<dbReference type="InterPro" id="IPR010154">
    <property type="entry name" value="CRISPR-assoc_Cas7/Cst2/DevR"/>
</dbReference>
<dbReference type="NCBIfam" id="TIGR01875">
    <property type="entry name" value="cas_MJ0381"/>
    <property type="match status" value="1"/>
</dbReference>